<keyword evidence="2" id="KW-0805">Transcription regulation</keyword>
<dbReference type="RefSeq" id="WP_102160513.1">
    <property type="nucleotide sequence ID" value="NZ_PNFZ01000001.1"/>
</dbReference>
<dbReference type="GO" id="GO:0045892">
    <property type="term" value="P:negative regulation of DNA-templated transcription"/>
    <property type="evidence" value="ECO:0007669"/>
    <property type="project" value="InterPro"/>
</dbReference>
<sequence length="119" mass="13370">MATLGELERSVMNALWNSVDGMTAAELRIALADRDLALTTVHTVLTRLEKKGFARRDRSERPHRYLSLSTREEHVAELMNEVLDQASDRQAVLARFLGTVSDSDTAFLSRLLQRRGADS</sequence>
<proteinExistence type="inferred from homology"/>
<evidence type="ECO:0000313" key="5">
    <source>
        <dbReference type="EMBL" id="PMB99453.1"/>
    </source>
</evidence>
<evidence type="ECO:0000256" key="1">
    <source>
        <dbReference type="ARBA" id="ARBA00011046"/>
    </source>
</evidence>
<dbReference type="InterPro" id="IPR036388">
    <property type="entry name" value="WH-like_DNA-bd_sf"/>
</dbReference>
<keyword evidence="6" id="KW-1185">Reference proteome</keyword>
<dbReference type="InterPro" id="IPR005650">
    <property type="entry name" value="BlaI_family"/>
</dbReference>
<dbReference type="SUPFAM" id="SSF46785">
    <property type="entry name" value="Winged helix' DNA-binding domain"/>
    <property type="match status" value="1"/>
</dbReference>
<dbReference type="GO" id="GO:0003677">
    <property type="term" value="F:DNA binding"/>
    <property type="evidence" value="ECO:0007669"/>
    <property type="project" value="UniProtKB-KW"/>
</dbReference>
<comment type="caution">
    <text evidence="5">The sequence shown here is derived from an EMBL/GenBank/DDBJ whole genome shotgun (WGS) entry which is preliminary data.</text>
</comment>
<evidence type="ECO:0000256" key="3">
    <source>
        <dbReference type="ARBA" id="ARBA00023125"/>
    </source>
</evidence>
<name>A0A2N6PL96_9MICO</name>
<dbReference type="OrthoDB" id="9813987at2"/>
<dbReference type="Gene3D" id="6.10.140.850">
    <property type="match status" value="1"/>
</dbReference>
<dbReference type="AlphaFoldDB" id="A0A2N6PL96"/>
<evidence type="ECO:0000256" key="4">
    <source>
        <dbReference type="ARBA" id="ARBA00023163"/>
    </source>
</evidence>
<keyword evidence="3" id="KW-0238">DNA-binding</keyword>
<protein>
    <submittedName>
        <fullName evidence="5">Transcriptional regulator</fullName>
    </submittedName>
</protein>
<dbReference type="InterPro" id="IPR036390">
    <property type="entry name" value="WH_DNA-bd_sf"/>
</dbReference>
<reference evidence="5 6" key="1">
    <citation type="submission" date="2017-09" db="EMBL/GenBank/DDBJ databases">
        <title>Bacterial strain isolated from the female urinary microbiota.</title>
        <authorList>
            <person name="Thomas-White K."/>
            <person name="Kumar N."/>
            <person name="Forster S."/>
            <person name="Putonti C."/>
            <person name="Lawley T."/>
            <person name="Wolfe A.J."/>
        </authorList>
    </citation>
    <scope>NUCLEOTIDE SEQUENCE [LARGE SCALE GENOMIC DNA]</scope>
    <source>
        <strain evidence="5 6">UMB0680</strain>
    </source>
</reference>
<evidence type="ECO:0000256" key="2">
    <source>
        <dbReference type="ARBA" id="ARBA00023015"/>
    </source>
</evidence>
<gene>
    <name evidence="5" type="ORF">CJ198_02745</name>
</gene>
<dbReference type="Proteomes" id="UP000235703">
    <property type="component" value="Unassembled WGS sequence"/>
</dbReference>
<comment type="similarity">
    <text evidence="1">Belongs to the BlaI transcriptional regulatory family.</text>
</comment>
<dbReference type="EMBL" id="PNFZ01000001">
    <property type="protein sequence ID" value="PMB99453.1"/>
    <property type="molecule type" value="Genomic_DNA"/>
</dbReference>
<accession>A0A2N6PL96</accession>
<organism evidence="5 6">
    <name type="scientific">Brevibacterium luteolum</name>
    <dbReference type="NCBI Taxonomy" id="199591"/>
    <lineage>
        <taxon>Bacteria</taxon>
        <taxon>Bacillati</taxon>
        <taxon>Actinomycetota</taxon>
        <taxon>Actinomycetes</taxon>
        <taxon>Micrococcales</taxon>
        <taxon>Brevibacteriaceae</taxon>
        <taxon>Brevibacterium</taxon>
    </lineage>
</organism>
<dbReference type="Gene3D" id="1.10.10.10">
    <property type="entry name" value="Winged helix-like DNA-binding domain superfamily/Winged helix DNA-binding domain"/>
    <property type="match status" value="1"/>
</dbReference>
<evidence type="ECO:0000313" key="6">
    <source>
        <dbReference type="Proteomes" id="UP000235703"/>
    </source>
</evidence>
<dbReference type="Pfam" id="PF03965">
    <property type="entry name" value="Penicillinase_R"/>
    <property type="match status" value="1"/>
</dbReference>
<keyword evidence="4" id="KW-0804">Transcription</keyword>